<feature type="region of interest" description="Disordered" evidence="1">
    <location>
        <begin position="1"/>
        <end position="67"/>
    </location>
</feature>
<evidence type="ECO:0000313" key="2">
    <source>
        <dbReference type="EMBL" id="KAJ8416688.1"/>
    </source>
</evidence>
<accession>A0AAD7TAC0</accession>
<evidence type="ECO:0000256" key="1">
    <source>
        <dbReference type="SAM" id="MobiDB-lite"/>
    </source>
</evidence>
<dbReference type="Proteomes" id="UP001221898">
    <property type="component" value="Unassembled WGS sequence"/>
</dbReference>
<organism evidence="2 3">
    <name type="scientific">Aldrovandia affinis</name>
    <dbReference type="NCBI Taxonomy" id="143900"/>
    <lineage>
        <taxon>Eukaryota</taxon>
        <taxon>Metazoa</taxon>
        <taxon>Chordata</taxon>
        <taxon>Craniata</taxon>
        <taxon>Vertebrata</taxon>
        <taxon>Euteleostomi</taxon>
        <taxon>Actinopterygii</taxon>
        <taxon>Neopterygii</taxon>
        <taxon>Teleostei</taxon>
        <taxon>Notacanthiformes</taxon>
        <taxon>Halosauridae</taxon>
        <taxon>Aldrovandia</taxon>
    </lineage>
</organism>
<reference evidence="2" key="1">
    <citation type="journal article" date="2023" name="Science">
        <title>Genome structures resolve the early diversification of teleost fishes.</title>
        <authorList>
            <person name="Parey E."/>
            <person name="Louis A."/>
            <person name="Montfort J."/>
            <person name="Bouchez O."/>
            <person name="Roques C."/>
            <person name="Iampietro C."/>
            <person name="Lluch J."/>
            <person name="Castinel A."/>
            <person name="Donnadieu C."/>
            <person name="Desvignes T."/>
            <person name="Floi Bucao C."/>
            <person name="Jouanno E."/>
            <person name="Wen M."/>
            <person name="Mejri S."/>
            <person name="Dirks R."/>
            <person name="Jansen H."/>
            <person name="Henkel C."/>
            <person name="Chen W.J."/>
            <person name="Zahm M."/>
            <person name="Cabau C."/>
            <person name="Klopp C."/>
            <person name="Thompson A.W."/>
            <person name="Robinson-Rechavi M."/>
            <person name="Braasch I."/>
            <person name="Lecointre G."/>
            <person name="Bobe J."/>
            <person name="Postlethwait J.H."/>
            <person name="Berthelot C."/>
            <person name="Roest Crollius H."/>
            <person name="Guiguen Y."/>
        </authorList>
    </citation>
    <scope>NUCLEOTIDE SEQUENCE</scope>
    <source>
        <strain evidence="2">NC1722</strain>
    </source>
</reference>
<sequence length="67" mass="7414">MFQASGTGPEWDITGRGDSRAKKRVYPDRTAPGGMVTWHSGQRRLDLDWTAGNRQEESGARNGPVLK</sequence>
<name>A0AAD7TAC0_9TELE</name>
<dbReference type="AlphaFoldDB" id="A0AAD7TAC0"/>
<gene>
    <name evidence="2" type="ORF">AAFF_G00325660</name>
</gene>
<keyword evidence="3" id="KW-1185">Reference proteome</keyword>
<proteinExistence type="predicted"/>
<evidence type="ECO:0000313" key="3">
    <source>
        <dbReference type="Proteomes" id="UP001221898"/>
    </source>
</evidence>
<comment type="caution">
    <text evidence="2">The sequence shown here is derived from an EMBL/GenBank/DDBJ whole genome shotgun (WGS) entry which is preliminary data.</text>
</comment>
<protein>
    <submittedName>
        <fullName evidence="2">Uncharacterized protein</fullName>
    </submittedName>
</protein>
<dbReference type="EMBL" id="JAINUG010000005">
    <property type="protein sequence ID" value="KAJ8416688.1"/>
    <property type="molecule type" value="Genomic_DNA"/>
</dbReference>